<dbReference type="InterPro" id="IPR057271">
    <property type="entry name" value="YagK_YfjJ_C"/>
</dbReference>
<dbReference type="EMBL" id="AMRJ01000016">
    <property type="protein sequence ID" value="EKF74026.1"/>
    <property type="molecule type" value="Genomic_DNA"/>
</dbReference>
<evidence type="ECO:0000259" key="1">
    <source>
        <dbReference type="Pfam" id="PF11726"/>
    </source>
</evidence>
<dbReference type="Pfam" id="PF11726">
    <property type="entry name" value="YagK_YfjJ_C"/>
    <property type="match status" value="1"/>
</dbReference>
<reference evidence="2 3" key="1">
    <citation type="journal article" date="2012" name="J. Bacteriol.">
        <title>Genome Sequence of the Alkane-Degrading Bacterium Alcanivorax hongdengensis Type Strain A-11-3.</title>
        <authorList>
            <person name="Lai Q."/>
            <person name="Shao Z."/>
        </authorList>
    </citation>
    <scope>NUCLEOTIDE SEQUENCE [LARGE SCALE GENOMIC DNA]</scope>
    <source>
        <strain evidence="2 3">A-11-3</strain>
    </source>
</reference>
<name>L0WAP0_9GAMM</name>
<gene>
    <name evidence="2" type="ORF">A11A3_10986</name>
</gene>
<comment type="caution">
    <text evidence="2">The sequence shown here is derived from an EMBL/GenBank/DDBJ whole genome shotgun (WGS) entry which is preliminary data.</text>
</comment>
<proteinExistence type="predicted"/>
<protein>
    <submittedName>
        <fullName evidence="2">Transposase</fullName>
    </submittedName>
</protein>
<dbReference type="AlphaFoldDB" id="L0WAP0"/>
<accession>L0WAP0</accession>
<dbReference type="Proteomes" id="UP000010164">
    <property type="component" value="Unassembled WGS sequence"/>
</dbReference>
<dbReference type="STRING" id="1177179.A11A3_10986"/>
<sequence>MNKRHTLNSNLTLINDTEWNGLGLVPRHSPYIEQYLERTLETMKRAVERYRRTTAIRFDLHIPKQAAAPDSEVISRFFSSLQAKINAHQLRKARCGQRVHTCQLRYVWVRERHLSDHRHYHCCILLNGDVYRHLGSFVSVNEGGASNMAKRVRSAWASALGCSWEDSAGLVHYVENGVYRVDANSPSLWRDYSALFYRLSYFAKSKTKPFGDDKNNFGCSRR</sequence>
<evidence type="ECO:0000313" key="3">
    <source>
        <dbReference type="Proteomes" id="UP000010164"/>
    </source>
</evidence>
<dbReference type="eggNOG" id="ENOG5032T6W">
    <property type="taxonomic scope" value="Bacteria"/>
</dbReference>
<organism evidence="2 3">
    <name type="scientific">Alcanivorax hongdengensis A-11-3</name>
    <dbReference type="NCBI Taxonomy" id="1177179"/>
    <lineage>
        <taxon>Bacteria</taxon>
        <taxon>Pseudomonadati</taxon>
        <taxon>Pseudomonadota</taxon>
        <taxon>Gammaproteobacteria</taxon>
        <taxon>Oceanospirillales</taxon>
        <taxon>Alcanivoracaceae</taxon>
        <taxon>Alcanivorax</taxon>
    </lineage>
</organism>
<dbReference type="OrthoDB" id="5701642at2"/>
<feature type="domain" description="YagK/YfjJ C-terminal" evidence="1">
    <location>
        <begin position="47"/>
        <end position="220"/>
    </location>
</feature>
<keyword evidence="3" id="KW-1185">Reference proteome</keyword>
<evidence type="ECO:0000313" key="2">
    <source>
        <dbReference type="EMBL" id="EKF74026.1"/>
    </source>
</evidence>